<dbReference type="Proteomes" id="UP000721236">
    <property type="component" value="Unassembled WGS sequence"/>
</dbReference>
<gene>
    <name evidence="2" type="ORF">LMG21510_03045</name>
</gene>
<proteinExistence type="predicted"/>
<dbReference type="EMBL" id="CAJZAH010000003">
    <property type="protein sequence ID" value="CAG9176518.1"/>
    <property type="molecule type" value="Genomic_DNA"/>
</dbReference>
<organism evidence="2 3">
    <name type="scientific">Cupriavidus respiraculi</name>
    <dbReference type="NCBI Taxonomy" id="195930"/>
    <lineage>
        <taxon>Bacteria</taxon>
        <taxon>Pseudomonadati</taxon>
        <taxon>Pseudomonadota</taxon>
        <taxon>Betaproteobacteria</taxon>
        <taxon>Burkholderiales</taxon>
        <taxon>Burkholderiaceae</taxon>
        <taxon>Cupriavidus</taxon>
    </lineage>
</organism>
<sequence>MKTHGRNTLAALPLLLVIVACGTTPSAPPPAQVSAVNATVQLGRITEKTFLTRMDVTDPGYPGYSGVGVGVGAGGGSWGGGSGMGVGFAVDLTRLLNRQQQPVQQVDIFHYKVATIDGATVSANGPAAPGLEPGNCVRVIYSGAQRDPQIAPSNEC</sequence>
<name>A0ABN7YST8_9BURK</name>
<evidence type="ECO:0000256" key="1">
    <source>
        <dbReference type="SAM" id="SignalP"/>
    </source>
</evidence>
<reference evidence="2 3" key="1">
    <citation type="submission" date="2021-08" db="EMBL/GenBank/DDBJ databases">
        <authorList>
            <person name="Peeters C."/>
        </authorList>
    </citation>
    <scope>NUCLEOTIDE SEQUENCE [LARGE SCALE GENOMIC DNA]</scope>
    <source>
        <strain evidence="2 3">LMG 21510</strain>
    </source>
</reference>
<dbReference type="RefSeq" id="WP_224042578.1">
    <property type="nucleotide sequence ID" value="NZ_CAJZAH010000003.1"/>
</dbReference>
<keyword evidence="1" id="KW-0732">Signal</keyword>
<keyword evidence="3" id="KW-1185">Reference proteome</keyword>
<comment type="caution">
    <text evidence="2">The sequence shown here is derived from an EMBL/GenBank/DDBJ whole genome shotgun (WGS) entry which is preliminary data.</text>
</comment>
<dbReference type="PROSITE" id="PS51257">
    <property type="entry name" value="PROKAR_LIPOPROTEIN"/>
    <property type="match status" value="1"/>
</dbReference>
<protein>
    <recommendedName>
        <fullName evidence="4">Lipoprotein</fullName>
    </recommendedName>
</protein>
<evidence type="ECO:0008006" key="4">
    <source>
        <dbReference type="Google" id="ProtNLM"/>
    </source>
</evidence>
<feature type="signal peptide" evidence="1">
    <location>
        <begin position="1"/>
        <end position="26"/>
    </location>
</feature>
<evidence type="ECO:0000313" key="3">
    <source>
        <dbReference type="Proteomes" id="UP000721236"/>
    </source>
</evidence>
<feature type="chain" id="PRO_5045751861" description="Lipoprotein" evidence="1">
    <location>
        <begin position="27"/>
        <end position="156"/>
    </location>
</feature>
<accession>A0ABN7YST8</accession>
<evidence type="ECO:0000313" key="2">
    <source>
        <dbReference type="EMBL" id="CAG9176518.1"/>
    </source>
</evidence>